<reference evidence="2" key="1">
    <citation type="submission" date="2017-09" db="EMBL/GenBank/DDBJ databases">
        <title>Depth-based differentiation of microbial function through sediment-hosted aquifers and enrichment of novel symbionts in the deep terrestrial subsurface.</title>
        <authorList>
            <person name="Probst A.J."/>
            <person name="Ladd B."/>
            <person name="Jarett J.K."/>
            <person name="Geller-Mcgrath D.E."/>
            <person name="Sieber C.M.K."/>
            <person name="Emerson J.B."/>
            <person name="Anantharaman K."/>
            <person name="Thomas B.C."/>
            <person name="Malmstrom R."/>
            <person name="Stieglmeier M."/>
            <person name="Klingl A."/>
            <person name="Woyke T."/>
            <person name="Ryan C.M."/>
            <person name="Banfield J.F."/>
        </authorList>
    </citation>
    <scope>NUCLEOTIDE SEQUENCE [LARGE SCALE GENOMIC DNA]</scope>
</reference>
<protein>
    <recommendedName>
        <fullName evidence="3">Phosphoribosyltransferase domain-containing protein</fullName>
    </recommendedName>
</protein>
<sequence>MKYLINDVGKHFSFPGVVVLDADELTERVHAWNGWEHLKPATTRIVFPGNGANEVRRRLGERWLSQWNIDTVAATRFWWPGVTPSAVVGQLMPIGAFDFETTDVVIVDDVVSSGTTISKIRDRNSIWMPNARWHVVTWIKQRACRLRMFKSSFFGTEVGEKTYRVPINSLSTLLNNAEVAESYARRNFPNPAAFLTVLEELR</sequence>
<evidence type="ECO:0008006" key="3">
    <source>
        <dbReference type="Google" id="ProtNLM"/>
    </source>
</evidence>
<dbReference type="AlphaFoldDB" id="A0A2H0TR11"/>
<name>A0A2H0TR11_9BACT</name>
<dbReference type="EMBL" id="PFCB01000015">
    <property type="protein sequence ID" value="PIR74610.1"/>
    <property type="molecule type" value="Genomic_DNA"/>
</dbReference>
<evidence type="ECO:0000313" key="2">
    <source>
        <dbReference type="Proteomes" id="UP000230154"/>
    </source>
</evidence>
<dbReference type="Proteomes" id="UP000230154">
    <property type="component" value="Unassembled WGS sequence"/>
</dbReference>
<dbReference type="InterPro" id="IPR029057">
    <property type="entry name" value="PRTase-like"/>
</dbReference>
<organism evidence="1 2">
    <name type="scientific">Candidatus Magasanikbacteria bacterium CG10_big_fil_rev_8_21_14_0_10_47_10</name>
    <dbReference type="NCBI Taxonomy" id="1974652"/>
    <lineage>
        <taxon>Bacteria</taxon>
        <taxon>Candidatus Magasanikiibacteriota</taxon>
    </lineage>
</organism>
<gene>
    <name evidence="1" type="ORF">COU35_01525</name>
</gene>
<dbReference type="SUPFAM" id="SSF53271">
    <property type="entry name" value="PRTase-like"/>
    <property type="match status" value="1"/>
</dbReference>
<accession>A0A2H0TR11</accession>
<comment type="caution">
    <text evidence="1">The sequence shown here is derived from an EMBL/GenBank/DDBJ whole genome shotgun (WGS) entry which is preliminary data.</text>
</comment>
<evidence type="ECO:0000313" key="1">
    <source>
        <dbReference type="EMBL" id="PIR74610.1"/>
    </source>
</evidence>
<dbReference type="Gene3D" id="3.40.50.2020">
    <property type="match status" value="1"/>
</dbReference>
<proteinExistence type="predicted"/>